<dbReference type="Pfam" id="PF00111">
    <property type="entry name" value="Fer2"/>
    <property type="match status" value="1"/>
</dbReference>
<comment type="caution">
    <text evidence="2">The sequence shown here is derived from an EMBL/GenBank/DDBJ whole genome shotgun (WGS) entry which is preliminary data.</text>
</comment>
<dbReference type="SUPFAM" id="SSF54292">
    <property type="entry name" value="2Fe-2S ferredoxin-like"/>
    <property type="match status" value="1"/>
</dbReference>
<organism evidence="2 3">
    <name type="scientific">Gottfriedia luciferensis</name>
    <dbReference type="NCBI Taxonomy" id="178774"/>
    <lineage>
        <taxon>Bacteria</taxon>
        <taxon>Bacillati</taxon>
        <taxon>Bacillota</taxon>
        <taxon>Bacilli</taxon>
        <taxon>Bacillales</taxon>
        <taxon>Bacillaceae</taxon>
        <taxon>Gottfriedia</taxon>
    </lineage>
</organism>
<dbReference type="InterPro" id="IPR036010">
    <property type="entry name" value="2Fe-2S_ferredoxin-like_sf"/>
</dbReference>
<evidence type="ECO:0000259" key="1">
    <source>
        <dbReference type="Pfam" id="PF00111"/>
    </source>
</evidence>
<protein>
    <submittedName>
        <fullName evidence="2">Ferredoxin</fullName>
    </submittedName>
</protein>
<dbReference type="InterPro" id="IPR001041">
    <property type="entry name" value="2Fe-2S_ferredoxin-type"/>
</dbReference>
<dbReference type="Proteomes" id="UP000094580">
    <property type="component" value="Unassembled WGS sequence"/>
</dbReference>
<keyword evidence="3" id="KW-1185">Reference proteome</keyword>
<dbReference type="CDD" id="cd00207">
    <property type="entry name" value="fer2"/>
    <property type="match status" value="1"/>
</dbReference>
<gene>
    <name evidence="2" type="ORF">BED47_19730</name>
</gene>
<evidence type="ECO:0000313" key="3">
    <source>
        <dbReference type="Proteomes" id="UP000094580"/>
    </source>
</evidence>
<accession>A0ABX2ZRR5</accession>
<feature type="domain" description="2Fe-2S ferredoxin-type" evidence="1">
    <location>
        <begin position="7"/>
        <end position="85"/>
    </location>
</feature>
<evidence type="ECO:0000313" key="2">
    <source>
        <dbReference type="EMBL" id="ODG92438.1"/>
    </source>
</evidence>
<reference evidence="2 3" key="1">
    <citation type="submission" date="2016-07" db="EMBL/GenBank/DDBJ databases">
        <authorList>
            <person name="Townsley L."/>
            <person name="Shank E.A."/>
        </authorList>
    </citation>
    <scope>NUCLEOTIDE SEQUENCE [LARGE SCALE GENOMIC DNA]</scope>
    <source>
        <strain evidence="2 3">CH01</strain>
    </source>
</reference>
<name>A0ABX2ZRR5_9BACI</name>
<dbReference type="Gene3D" id="3.10.20.30">
    <property type="match status" value="1"/>
</dbReference>
<proteinExistence type="predicted"/>
<dbReference type="EMBL" id="MDKC01000008">
    <property type="protein sequence ID" value="ODG92438.1"/>
    <property type="molecule type" value="Genomic_DNA"/>
</dbReference>
<dbReference type="RefSeq" id="WP_069033297.1">
    <property type="nucleotide sequence ID" value="NZ_MDKC01000008.1"/>
</dbReference>
<dbReference type="InterPro" id="IPR012675">
    <property type="entry name" value="Beta-grasp_dom_sf"/>
</dbReference>
<sequence>MPKVRLHVEGEIIEQEVRDHANLVVLAGIRQFPKLKYGCGMGKCTKCACRVLEGAEKLDPPNWKEQKMLGEKVEEGIRLCCQLTIKDDIVISQENINAPIPKVAKSVNAQ</sequence>